<evidence type="ECO:0000313" key="1">
    <source>
        <dbReference type="EMBL" id="GHE15516.1"/>
    </source>
</evidence>
<evidence type="ECO:0000313" key="2">
    <source>
        <dbReference type="Proteomes" id="UP000597341"/>
    </source>
</evidence>
<dbReference type="EMBL" id="BNAD01000001">
    <property type="protein sequence ID" value="GHE15516.1"/>
    <property type="molecule type" value="Genomic_DNA"/>
</dbReference>
<name>A0ABQ3HE01_9ACTN</name>
<dbReference type="Proteomes" id="UP000597341">
    <property type="component" value="Unassembled WGS sequence"/>
</dbReference>
<sequence length="182" mass="19765">MAIVIMHPGARLLAPGLDALADVAAGDWACAARLCAARLKDPRACGRDLDAAAVRAGLTRGPREPYRYQLHHRMLVVDEHPDLLAAALELQMKLWLGQWDALGTVVPSLGAPGQDWRPRQLLEIRARHQHFDAWSSRLYASHNLSTAPTTARLAHHVLTKLEGGAVRHAYDLPAGPAAVHVG</sequence>
<proteinExistence type="predicted"/>
<dbReference type="RefSeq" id="WP_191277682.1">
    <property type="nucleotide sequence ID" value="NZ_BNAD01000001.1"/>
</dbReference>
<comment type="caution">
    <text evidence="1">The sequence shown here is derived from an EMBL/GenBank/DDBJ whole genome shotgun (WGS) entry which is preliminary data.</text>
</comment>
<organism evidence="1 2">
    <name type="scientific">Nocardioides flavus</name>
    <name type="common">ex Wang et al. 2016</name>
    <dbReference type="NCBI Taxonomy" id="2058780"/>
    <lineage>
        <taxon>Bacteria</taxon>
        <taxon>Bacillati</taxon>
        <taxon>Actinomycetota</taxon>
        <taxon>Actinomycetes</taxon>
        <taxon>Propionibacteriales</taxon>
        <taxon>Nocardioidaceae</taxon>
        <taxon>Nocardioides</taxon>
    </lineage>
</organism>
<keyword evidence="2" id="KW-1185">Reference proteome</keyword>
<reference evidence="2" key="1">
    <citation type="journal article" date="2019" name="Int. J. Syst. Evol. Microbiol.">
        <title>The Global Catalogue of Microorganisms (GCM) 10K type strain sequencing project: providing services to taxonomists for standard genome sequencing and annotation.</title>
        <authorList>
            <consortium name="The Broad Institute Genomics Platform"/>
            <consortium name="The Broad Institute Genome Sequencing Center for Infectious Disease"/>
            <person name="Wu L."/>
            <person name="Ma J."/>
        </authorList>
    </citation>
    <scope>NUCLEOTIDE SEQUENCE [LARGE SCALE GENOMIC DNA]</scope>
    <source>
        <strain evidence="2">CGMCC 1.12791</strain>
    </source>
</reference>
<gene>
    <name evidence="1" type="ORF">GCM10011376_04100</name>
</gene>
<protein>
    <submittedName>
        <fullName evidence="1">Uncharacterized protein</fullName>
    </submittedName>
</protein>
<accession>A0ABQ3HE01</accession>